<evidence type="ECO:0008006" key="5">
    <source>
        <dbReference type="Google" id="ProtNLM"/>
    </source>
</evidence>
<evidence type="ECO:0000313" key="3">
    <source>
        <dbReference type="EMBL" id="PQJ97429.1"/>
    </source>
</evidence>
<dbReference type="OrthoDB" id="8447011at2"/>
<evidence type="ECO:0000313" key="4">
    <source>
        <dbReference type="Proteomes" id="UP000239936"/>
    </source>
</evidence>
<keyword evidence="1" id="KW-0472">Membrane</keyword>
<name>A0A2S7XUL6_9GAMM</name>
<feature type="transmembrane region" description="Helical" evidence="1">
    <location>
        <begin position="161"/>
        <end position="178"/>
    </location>
</feature>
<accession>A0A2S7XUL6</accession>
<keyword evidence="2" id="KW-0732">Signal</keyword>
<dbReference type="Proteomes" id="UP000239936">
    <property type="component" value="Unassembled WGS sequence"/>
</dbReference>
<comment type="caution">
    <text evidence="3">The sequence shown here is derived from an EMBL/GenBank/DDBJ whole genome shotgun (WGS) entry which is preliminary data.</text>
</comment>
<reference evidence="3 4" key="1">
    <citation type="submission" date="2018-01" db="EMBL/GenBank/DDBJ databases">
        <title>The complete genome sequence of Chromatium okenii LaCa, a purple sulfur bacterium with a turbulent life.</title>
        <authorList>
            <person name="Luedin S.M."/>
            <person name="Liechti N."/>
            <person name="Storelli N."/>
            <person name="Danza F."/>
            <person name="Wittwer M."/>
            <person name="Pothier J.F."/>
            <person name="Tonolla M.A."/>
        </authorList>
    </citation>
    <scope>NUCLEOTIDE SEQUENCE [LARGE SCALE GENOMIC DNA]</scope>
    <source>
        <strain evidence="3 4">LaCa</strain>
    </source>
</reference>
<sequence>MSTLALLFICAFNCAPALAHRLQVFASAEGANISGSAYFAGGAKAGDASISIQDATGHKLAELRTAADGSFSYPVQTPTEHLVIADSGDGHRAQWRVTAAELGGNLPLSAAPASSAIVSTTTANTVDPALLAAMEQAVARQVRPLREELQAAKNQAHFRDILGGIGYIVGLTGILLWWRQRRSPPRP</sequence>
<evidence type="ECO:0000256" key="2">
    <source>
        <dbReference type="SAM" id="SignalP"/>
    </source>
</evidence>
<feature type="signal peptide" evidence="2">
    <location>
        <begin position="1"/>
        <end position="19"/>
    </location>
</feature>
<keyword evidence="1" id="KW-1133">Transmembrane helix</keyword>
<keyword evidence="4" id="KW-1185">Reference proteome</keyword>
<dbReference type="AlphaFoldDB" id="A0A2S7XUL6"/>
<dbReference type="EMBL" id="PPGH01000013">
    <property type="protein sequence ID" value="PQJ97429.1"/>
    <property type="molecule type" value="Genomic_DNA"/>
</dbReference>
<protein>
    <recommendedName>
        <fullName evidence="5">Cobalt ABC transporter permease</fullName>
    </recommendedName>
</protein>
<organism evidence="3 4">
    <name type="scientific">Chromatium okenii</name>
    <dbReference type="NCBI Taxonomy" id="61644"/>
    <lineage>
        <taxon>Bacteria</taxon>
        <taxon>Pseudomonadati</taxon>
        <taxon>Pseudomonadota</taxon>
        <taxon>Gammaproteobacteria</taxon>
        <taxon>Chromatiales</taxon>
        <taxon>Chromatiaceae</taxon>
        <taxon>Chromatium</taxon>
    </lineage>
</organism>
<keyword evidence="1" id="KW-0812">Transmembrane</keyword>
<proteinExistence type="predicted"/>
<feature type="chain" id="PRO_5015417559" description="Cobalt ABC transporter permease" evidence="2">
    <location>
        <begin position="20"/>
        <end position="187"/>
    </location>
</feature>
<gene>
    <name evidence="3" type="ORF">CXB77_01955</name>
</gene>
<evidence type="ECO:0000256" key="1">
    <source>
        <dbReference type="SAM" id="Phobius"/>
    </source>
</evidence>